<feature type="repeat" description="TPR" evidence="3">
    <location>
        <begin position="32"/>
        <end position="65"/>
    </location>
</feature>
<keyword evidence="5" id="KW-1185">Reference proteome</keyword>
<dbReference type="Gene3D" id="1.25.40.10">
    <property type="entry name" value="Tetratricopeptide repeat domain"/>
    <property type="match status" value="3"/>
</dbReference>
<dbReference type="InterPro" id="IPR051012">
    <property type="entry name" value="CellSynth/LPSAsmb/PSIAsmb"/>
</dbReference>
<sequence>MNAHLVLEEKPARLEQKLITLSKYVDKYPQGWKKRLELADLLYEMGNWQQAVAEYRQVIERQPQLIDVRLQLGKILQLMGLEKEALEIYEKALLLSENEGTQNHINGLIAVCRGESQKAIIAFNLAAALEPDKVVHSLALAQVHHGRENPFGTLSALKQVLSVNPDDVVALISSHDALKAVGDIQTARERLNRAIALAGDDLRVLQRQIDQRCQMRLVSGQEGKLTKKMITSALQQAPHGAEAHNSLSYYYILRGDWTQGVEVLAKFTAEHPNHPYGWYYYGRCLFHTGEYQKAAEIMWKAYDLYPHDCEIYRGLCEILPLEPHHARCYNGGNLRNALAPLPLSCEERGVRGLASIVEEMLKRFPERWSVWATAGRVLVEYFQEIERGCQVSEQGTHLQPQLADAWFRHGRVLALAGKHQEAVEVLEKGSHILPPGGSLQLVPGLVWLGESYQVLKDVGASKRWWEAACEESQELRAFNPAGADYWLGRALVGLGDKLGAIQAYERALSQQLLYPPREEVEKILQRLKGKKRKGSAS</sequence>
<dbReference type="InterPro" id="IPR011990">
    <property type="entry name" value="TPR-like_helical_dom_sf"/>
</dbReference>
<dbReference type="SMART" id="SM00028">
    <property type="entry name" value="TPR"/>
    <property type="match status" value="7"/>
</dbReference>
<evidence type="ECO:0000313" key="4">
    <source>
        <dbReference type="EMBL" id="MBD2602941.1"/>
    </source>
</evidence>
<proteinExistence type="predicted"/>
<feature type="repeat" description="TPR" evidence="3">
    <location>
        <begin position="275"/>
        <end position="308"/>
    </location>
</feature>
<evidence type="ECO:0000256" key="2">
    <source>
        <dbReference type="ARBA" id="ARBA00022803"/>
    </source>
</evidence>
<organism evidence="4 5">
    <name type="scientific">Scytonema hofmannii FACHB-248</name>
    <dbReference type="NCBI Taxonomy" id="1842502"/>
    <lineage>
        <taxon>Bacteria</taxon>
        <taxon>Bacillati</taxon>
        <taxon>Cyanobacteriota</taxon>
        <taxon>Cyanophyceae</taxon>
        <taxon>Nostocales</taxon>
        <taxon>Scytonemataceae</taxon>
        <taxon>Scytonema</taxon>
    </lineage>
</organism>
<evidence type="ECO:0000256" key="3">
    <source>
        <dbReference type="PROSITE-ProRule" id="PRU00339"/>
    </source>
</evidence>
<accession>A0ABR8GIH0</accession>
<dbReference type="Pfam" id="PF13414">
    <property type="entry name" value="TPR_11"/>
    <property type="match status" value="1"/>
</dbReference>
<comment type="caution">
    <text evidence="4">The sequence shown here is derived from an EMBL/GenBank/DDBJ whole genome shotgun (WGS) entry which is preliminary data.</text>
</comment>
<dbReference type="Proteomes" id="UP000660380">
    <property type="component" value="Unassembled WGS sequence"/>
</dbReference>
<dbReference type="PROSITE" id="PS50005">
    <property type="entry name" value="TPR"/>
    <property type="match status" value="3"/>
</dbReference>
<protein>
    <submittedName>
        <fullName evidence="4">Tetratricopeptide repeat protein</fullName>
    </submittedName>
</protein>
<reference evidence="4 5" key="1">
    <citation type="journal article" date="2020" name="ISME J.">
        <title>Comparative genomics reveals insights into cyanobacterial evolution and habitat adaptation.</title>
        <authorList>
            <person name="Chen M.Y."/>
            <person name="Teng W.K."/>
            <person name="Zhao L."/>
            <person name="Hu C.X."/>
            <person name="Zhou Y.K."/>
            <person name="Han B.P."/>
            <person name="Song L.R."/>
            <person name="Shu W.S."/>
        </authorList>
    </citation>
    <scope>NUCLEOTIDE SEQUENCE [LARGE SCALE GENOMIC DNA]</scope>
    <source>
        <strain evidence="4 5">FACHB-248</strain>
    </source>
</reference>
<name>A0ABR8GIH0_9CYAN</name>
<dbReference type="PANTHER" id="PTHR45586">
    <property type="entry name" value="TPR REPEAT-CONTAINING PROTEIN PA4667"/>
    <property type="match status" value="1"/>
</dbReference>
<dbReference type="EMBL" id="JACJTA010000001">
    <property type="protein sequence ID" value="MBD2602941.1"/>
    <property type="molecule type" value="Genomic_DNA"/>
</dbReference>
<dbReference type="Pfam" id="PF13432">
    <property type="entry name" value="TPR_16"/>
    <property type="match status" value="1"/>
</dbReference>
<gene>
    <name evidence="4" type="ORF">H6G81_00010</name>
</gene>
<feature type="repeat" description="TPR" evidence="3">
    <location>
        <begin position="66"/>
        <end position="99"/>
    </location>
</feature>
<dbReference type="Pfam" id="PF13181">
    <property type="entry name" value="TPR_8"/>
    <property type="match status" value="1"/>
</dbReference>
<dbReference type="SUPFAM" id="SSF48452">
    <property type="entry name" value="TPR-like"/>
    <property type="match status" value="3"/>
</dbReference>
<keyword evidence="2 3" id="KW-0802">TPR repeat</keyword>
<keyword evidence="1" id="KW-0677">Repeat</keyword>
<dbReference type="PANTHER" id="PTHR45586:SF1">
    <property type="entry name" value="LIPOPOLYSACCHARIDE ASSEMBLY PROTEIN B"/>
    <property type="match status" value="1"/>
</dbReference>
<dbReference type="InterPro" id="IPR019734">
    <property type="entry name" value="TPR_rpt"/>
</dbReference>
<evidence type="ECO:0000313" key="5">
    <source>
        <dbReference type="Proteomes" id="UP000660380"/>
    </source>
</evidence>
<evidence type="ECO:0000256" key="1">
    <source>
        <dbReference type="ARBA" id="ARBA00022737"/>
    </source>
</evidence>